<evidence type="ECO:0000313" key="2">
    <source>
        <dbReference type="Proteomes" id="UP000243542"/>
    </source>
</evidence>
<reference evidence="1 2" key="1">
    <citation type="submission" date="2017-10" db="EMBL/GenBank/DDBJ databases">
        <title>Sequencing the genomes of 1000 actinobacteria strains.</title>
        <authorList>
            <person name="Klenk H.-P."/>
        </authorList>
    </citation>
    <scope>NUCLEOTIDE SEQUENCE [LARGE SCALE GENOMIC DNA]</scope>
    <source>
        <strain evidence="1 2">DSM 46092</strain>
    </source>
</reference>
<evidence type="ECO:0000313" key="1">
    <source>
        <dbReference type="EMBL" id="PFG49148.1"/>
    </source>
</evidence>
<name>A0A2A9FD94_9PSEU</name>
<dbReference type="EMBL" id="PDJK01000002">
    <property type="protein sequence ID" value="PFG49148.1"/>
    <property type="molecule type" value="Genomic_DNA"/>
</dbReference>
<dbReference type="NCBIfam" id="NF038070">
    <property type="entry name" value="LmbU_fam_TF"/>
    <property type="match status" value="1"/>
</dbReference>
<dbReference type="Proteomes" id="UP000243542">
    <property type="component" value="Unassembled WGS sequence"/>
</dbReference>
<protein>
    <submittedName>
        <fullName evidence="1">Uncharacterized protein</fullName>
    </submittedName>
</protein>
<dbReference type="InterPro" id="IPR049735">
    <property type="entry name" value="NovE/LmbU-like"/>
</dbReference>
<proteinExistence type="predicted"/>
<sequence length="196" mass="22537">MLVSDLEAFDGLRVRANGLVLPGGMDFEVWRRVGRHVLQAAESVSWWVGDWLVYGQHTYGDRYQKAIAQTSLDYQTLRNYAWVANKFPLSRRRDKLSLGHHSEVAALIEVEQDTWLARAERLGWSRNELRRRLRAARLAGRRESRPSPPALQSVRLEVSRQQHHRWQAAAAQRDRAVDDWIVETLDQAASGTAIDD</sequence>
<gene>
    <name evidence="1" type="ORF">ATK36_4279</name>
</gene>
<comment type="caution">
    <text evidence="1">The sequence shown here is derived from an EMBL/GenBank/DDBJ whole genome shotgun (WGS) entry which is preliminary data.</text>
</comment>
<keyword evidence="2" id="KW-1185">Reference proteome</keyword>
<organism evidence="1 2">
    <name type="scientific">Amycolatopsis sulphurea</name>
    <dbReference type="NCBI Taxonomy" id="76022"/>
    <lineage>
        <taxon>Bacteria</taxon>
        <taxon>Bacillati</taxon>
        <taxon>Actinomycetota</taxon>
        <taxon>Actinomycetes</taxon>
        <taxon>Pseudonocardiales</taxon>
        <taxon>Pseudonocardiaceae</taxon>
        <taxon>Amycolatopsis</taxon>
    </lineage>
</organism>
<dbReference type="AlphaFoldDB" id="A0A2A9FD94"/>
<accession>A0A2A9FD94</accession>